<dbReference type="Proteomes" id="UP001066276">
    <property type="component" value="Chromosome 6"/>
</dbReference>
<keyword evidence="1" id="KW-0175">Coiled coil</keyword>
<dbReference type="EMBL" id="JANPWB010000010">
    <property type="protein sequence ID" value="KAJ1143376.1"/>
    <property type="molecule type" value="Genomic_DNA"/>
</dbReference>
<proteinExistence type="predicted"/>
<keyword evidence="4" id="KW-1185">Reference proteome</keyword>
<feature type="region of interest" description="Disordered" evidence="2">
    <location>
        <begin position="1"/>
        <end position="128"/>
    </location>
</feature>
<dbReference type="AlphaFoldDB" id="A0AAV7QSB0"/>
<feature type="compositionally biased region" description="Polar residues" evidence="2">
    <location>
        <begin position="1"/>
        <end position="11"/>
    </location>
</feature>
<evidence type="ECO:0000313" key="3">
    <source>
        <dbReference type="EMBL" id="KAJ1143376.1"/>
    </source>
</evidence>
<evidence type="ECO:0000256" key="2">
    <source>
        <dbReference type="SAM" id="MobiDB-lite"/>
    </source>
</evidence>
<gene>
    <name evidence="3" type="ORF">NDU88_009685</name>
</gene>
<evidence type="ECO:0000256" key="1">
    <source>
        <dbReference type="SAM" id="Coils"/>
    </source>
</evidence>
<accession>A0AAV7QSB0</accession>
<sequence length="307" mass="34675">MEERGSAQQTAHMEKGALGVGMSRGDRQNIQIECSPNRFQPQDDMEDMEVRKKEKGGSRLSRRASLDGLPSGGPNSEGQNLEMDKMEMGPRLEGGTEDVQRQTQGPRTRRPSPQIPSRAPSRGEAGQWWDSAEELPSQSIAGMLRALSLEVRGGFGTSNNNQKNLRGLCETLGEKIDDLAGRTAALEEEVGELKFAMEANKVEIQKLKSNEESVLSKLESLENNQRRCNLRFLRVPEGMEGSDLKELIIRLIKHGVQIEDTAEDIARDIRRAYILGSLEKFQRDISPGKYWLVFVRRHLRSVYWQRR</sequence>
<feature type="compositionally biased region" description="Polar residues" evidence="2">
    <location>
        <begin position="28"/>
        <end position="40"/>
    </location>
</feature>
<name>A0AAV7QSB0_PLEWA</name>
<evidence type="ECO:0000313" key="4">
    <source>
        <dbReference type="Proteomes" id="UP001066276"/>
    </source>
</evidence>
<organism evidence="3 4">
    <name type="scientific">Pleurodeles waltl</name>
    <name type="common">Iberian ribbed newt</name>
    <dbReference type="NCBI Taxonomy" id="8319"/>
    <lineage>
        <taxon>Eukaryota</taxon>
        <taxon>Metazoa</taxon>
        <taxon>Chordata</taxon>
        <taxon>Craniata</taxon>
        <taxon>Vertebrata</taxon>
        <taxon>Euteleostomi</taxon>
        <taxon>Amphibia</taxon>
        <taxon>Batrachia</taxon>
        <taxon>Caudata</taxon>
        <taxon>Salamandroidea</taxon>
        <taxon>Salamandridae</taxon>
        <taxon>Pleurodelinae</taxon>
        <taxon>Pleurodeles</taxon>
    </lineage>
</organism>
<reference evidence="3" key="1">
    <citation type="journal article" date="2022" name="bioRxiv">
        <title>Sequencing and chromosome-scale assembly of the giantPleurodeles waltlgenome.</title>
        <authorList>
            <person name="Brown T."/>
            <person name="Elewa A."/>
            <person name="Iarovenko S."/>
            <person name="Subramanian E."/>
            <person name="Araus A.J."/>
            <person name="Petzold A."/>
            <person name="Susuki M."/>
            <person name="Suzuki K.-i.T."/>
            <person name="Hayashi T."/>
            <person name="Toyoda A."/>
            <person name="Oliveira C."/>
            <person name="Osipova E."/>
            <person name="Leigh N.D."/>
            <person name="Simon A."/>
            <person name="Yun M.H."/>
        </authorList>
    </citation>
    <scope>NUCLEOTIDE SEQUENCE</scope>
    <source>
        <strain evidence="3">20211129_DDA</strain>
        <tissue evidence="3">Liver</tissue>
    </source>
</reference>
<protein>
    <submittedName>
        <fullName evidence="3">Uncharacterized protein</fullName>
    </submittedName>
</protein>
<feature type="compositionally biased region" description="Basic and acidic residues" evidence="2">
    <location>
        <begin position="48"/>
        <end position="57"/>
    </location>
</feature>
<feature type="coiled-coil region" evidence="1">
    <location>
        <begin position="169"/>
        <end position="224"/>
    </location>
</feature>
<comment type="caution">
    <text evidence="3">The sequence shown here is derived from an EMBL/GenBank/DDBJ whole genome shotgun (WGS) entry which is preliminary data.</text>
</comment>